<dbReference type="Proteomes" id="UP000294530">
    <property type="component" value="Unassembled WGS sequence"/>
</dbReference>
<evidence type="ECO:0000313" key="3">
    <source>
        <dbReference type="Proteomes" id="UP000294530"/>
    </source>
</evidence>
<feature type="region of interest" description="Disordered" evidence="1">
    <location>
        <begin position="389"/>
        <end position="412"/>
    </location>
</feature>
<accession>A0A976FHT7</accession>
<sequence>MLARTRLLVKATPPVFATEPLTITVKCCYEGLDKRADDDPLPIIPLEEEALASWIMGVRGNGPGRLKLGISRRSQADKLRRRNETAGFHFARSGGCKCWHATSILFCGERLQLLCPNNLKRKDITAASVPAAAAGRNILHCQVRVLVNGVVASTAQAILESNVSSTVTSVSRECSHGSDADRALPQPFRHFQRVPCFTCYSPYHSSAKCGGRQGSFQEERHRVFSGMPLAPQPVSGLIFTHIDVADRLRHVTRLANTSAETTAQLKADGDENPPVDKGFADPPPRLGNRETPRLQPLLASGPTLGATSPRTASPSTDEWFDPGARKKKRESRTTVVQSVPTVSCNVTSPRQPRSVTAAGPGKSFQTVSAPYAKHSSAIKIFIHTKATVPPHGKQAAPNSSASSRSNEQRKRAARELENLLGGDHHVAEASPQTSTAKEQALAFARSRVEDGQRAVEVLTLTAAETKRATDQKRACYFEAHDQALEKAIAKEPTDDGSPTSLANNNAESHWMEYEYRTGSAAATRAMAEATNT</sequence>
<dbReference type="OrthoDB" id="10571853at2759"/>
<keyword evidence="3" id="KW-1185">Reference proteome</keyword>
<dbReference type="EMBL" id="SHOA02000198">
    <property type="protein sequence ID" value="TDH66816.1"/>
    <property type="molecule type" value="Genomic_DNA"/>
</dbReference>
<feature type="compositionally biased region" description="Low complexity" evidence="1">
    <location>
        <begin position="395"/>
        <end position="405"/>
    </location>
</feature>
<feature type="compositionally biased region" description="Polar residues" evidence="1">
    <location>
        <begin position="305"/>
        <end position="316"/>
    </location>
</feature>
<proteinExistence type="predicted"/>
<gene>
    <name evidence="2" type="ORF">CCR75_009472</name>
</gene>
<dbReference type="RefSeq" id="XP_067816315.1">
    <property type="nucleotide sequence ID" value="XM_067967511.1"/>
</dbReference>
<protein>
    <submittedName>
        <fullName evidence="2">Uncharacterized protein</fullName>
    </submittedName>
</protein>
<dbReference type="KEGG" id="blac:94353182"/>
<evidence type="ECO:0000313" key="2">
    <source>
        <dbReference type="EMBL" id="TDH66816.1"/>
    </source>
</evidence>
<name>A0A976FHT7_BRELC</name>
<reference evidence="2 3" key="1">
    <citation type="journal article" date="2021" name="Genome Biol.">
        <title>AFLAP: assembly-free linkage analysis pipeline using k-mers from genome sequencing data.</title>
        <authorList>
            <person name="Fletcher K."/>
            <person name="Zhang L."/>
            <person name="Gil J."/>
            <person name="Han R."/>
            <person name="Cavanaugh K."/>
            <person name="Michelmore R."/>
        </authorList>
    </citation>
    <scope>NUCLEOTIDE SEQUENCE [LARGE SCALE GENOMIC DNA]</scope>
    <source>
        <strain evidence="2 3">SF5</strain>
    </source>
</reference>
<feature type="compositionally biased region" description="Polar residues" evidence="1">
    <location>
        <begin position="333"/>
        <end position="354"/>
    </location>
</feature>
<feature type="region of interest" description="Disordered" evidence="1">
    <location>
        <begin position="259"/>
        <end position="363"/>
    </location>
</feature>
<dbReference type="AlphaFoldDB" id="A0A976FHT7"/>
<comment type="caution">
    <text evidence="2">The sequence shown here is derived from an EMBL/GenBank/DDBJ whole genome shotgun (WGS) entry which is preliminary data.</text>
</comment>
<organism evidence="2 3">
    <name type="scientific">Bremia lactucae</name>
    <name type="common">Lettuce downy mildew</name>
    <dbReference type="NCBI Taxonomy" id="4779"/>
    <lineage>
        <taxon>Eukaryota</taxon>
        <taxon>Sar</taxon>
        <taxon>Stramenopiles</taxon>
        <taxon>Oomycota</taxon>
        <taxon>Peronosporomycetes</taxon>
        <taxon>Peronosporales</taxon>
        <taxon>Peronosporaceae</taxon>
        <taxon>Bremia</taxon>
    </lineage>
</organism>
<evidence type="ECO:0000256" key="1">
    <source>
        <dbReference type="SAM" id="MobiDB-lite"/>
    </source>
</evidence>
<dbReference type="GeneID" id="94353182"/>